<evidence type="ECO:0000259" key="1">
    <source>
        <dbReference type="Pfam" id="PF02129"/>
    </source>
</evidence>
<evidence type="ECO:0000313" key="2">
    <source>
        <dbReference type="EMBL" id="GLP98031.1"/>
    </source>
</evidence>
<reference evidence="2" key="1">
    <citation type="journal article" date="2014" name="Int. J. Syst. Evol. Microbiol.">
        <title>Complete genome sequence of Corynebacterium casei LMG S-19264T (=DSM 44701T), isolated from a smear-ripened cheese.</title>
        <authorList>
            <consortium name="US DOE Joint Genome Institute (JGI-PGF)"/>
            <person name="Walter F."/>
            <person name="Albersmeier A."/>
            <person name="Kalinowski J."/>
            <person name="Ruckert C."/>
        </authorList>
    </citation>
    <scope>NUCLEOTIDE SEQUENCE</scope>
    <source>
        <strain evidence="2">NBRC 101628</strain>
    </source>
</reference>
<dbReference type="Proteomes" id="UP001161422">
    <property type="component" value="Unassembled WGS sequence"/>
</dbReference>
<dbReference type="RefSeq" id="WP_095504511.1">
    <property type="nucleotide sequence ID" value="NZ_BSNC01000013.1"/>
</dbReference>
<proteinExistence type="predicted"/>
<keyword evidence="3" id="KW-1185">Reference proteome</keyword>
<dbReference type="InterPro" id="IPR051411">
    <property type="entry name" value="Polyketide_trans_af380"/>
</dbReference>
<keyword evidence="2" id="KW-0378">Hydrolase</keyword>
<dbReference type="InterPro" id="IPR000383">
    <property type="entry name" value="Xaa-Pro-like_dom"/>
</dbReference>
<sequence>MKTCVRFSRDNHSLVGNLYLPDDYQAGAPLAAVVITGAWTSVKEQMPAVYAAKLSQLGYAALTFDFSGWGESEGSPRFVEDPSQKTKDIHAAVEFLSQRPEVDAKRIAGLGICASAGYMADVASTNPLVKTLALVAPWLHDRTIVDQVYGGETAVNELIALGDKAMQAAEPMLIQAASATNQDSLMYQAPYYTEADRGLIKEYDNQFNLASWSPWLQYDALKSATQLKKPSLMVHSQQAAIPFGAEKYAQLAGSNVELVWIEDATQFDFYDQDFAVNAAIDAAATHLKASL</sequence>
<comment type="caution">
    <text evidence="2">The sequence shown here is derived from an EMBL/GenBank/DDBJ whole genome shotgun (WGS) entry which is preliminary data.</text>
</comment>
<dbReference type="EMBL" id="BSNC01000013">
    <property type="protein sequence ID" value="GLP98031.1"/>
    <property type="molecule type" value="Genomic_DNA"/>
</dbReference>
<dbReference type="AlphaFoldDB" id="A0AA37RZ43"/>
<protein>
    <submittedName>
        <fullName evidence="2">Alpha/beta hydrolase</fullName>
    </submittedName>
</protein>
<dbReference type="Pfam" id="PF02129">
    <property type="entry name" value="Peptidase_S15"/>
    <property type="match status" value="1"/>
</dbReference>
<dbReference type="PANTHER" id="PTHR47751">
    <property type="entry name" value="SUPERFAMILY HYDROLASE, PUTATIVE (AFU_ORTHOLOGUE AFUA_2G16580)-RELATED"/>
    <property type="match status" value="1"/>
</dbReference>
<organism evidence="2 3">
    <name type="scientific">Paraferrimonas sedimenticola</name>
    <dbReference type="NCBI Taxonomy" id="375674"/>
    <lineage>
        <taxon>Bacteria</taxon>
        <taxon>Pseudomonadati</taxon>
        <taxon>Pseudomonadota</taxon>
        <taxon>Gammaproteobacteria</taxon>
        <taxon>Alteromonadales</taxon>
        <taxon>Ferrimonadaceae</taxon>
        <taxon>Paraferrimonas</taxon>
    </lineage>
</organism>
<accession>A0AA37RZ43</accession>
<dbReference type="InterPro" id="IPR029058">
    <property type="entry name" value="AB_hydrolase_fold"/>
</dbReference>
<evidence type="ECO:0000313" key="3">
    <source>
        <dbReference type="Proteomes" id="UP001161422"/>
    </source>
</evidence>
<name>A0AA37RZ43_9GAMM</name>
<dbReference type="PANTHER" id="PTHR47751:SF1">
    <property type="entry name" value="SUPERFAMILY HYDROLASE, PUTATIVE (AFU_ORTHOLOGUE AFUA_2G16580)-RELATED"/>
    <property type="match status" value="1"/>
</dbReference>
<dbReference type="Gene3D" id="3.40.50.1820">
    <property type="entry name" value="alpha/beta hydrolase"/>
    <property type="match status" value="1"/>
</dbReference>
<gene>
    <name evidence="2" type="ORF">GCM10007895_33380</name>
</gene>
<dbReference type="SUPFAM" id="SSF53474">
    <property type="entry name" value="alpha/beta-Hydrolases"/>
    <property type="match status" value="1"/>
</dbReference>
<feature type="domain" description="Xaa-Pro dipeptidyl-peptidase-like" evidence="1">
    <location>
        <begin position="12"/>
        <end position="237"/>
    </location>
</feature>
<dbReference type="Gene3D" id="1.10.10.800">
    <property type="match status" value="1"/>
</dbReference>
<reference evidence="2" key="2">
    <citation type="submission" date="2023-01" db="EMBL/GenBank/DDBJ databases">
        <title>Draft genome sequence of Paraferrimonas sedimenticola strain NBRC 101628.</title>
        <authorList>
            <person name="Sun Q."/>
            <person name="Mori K."/>
        </authorList>
    </citation>
    <scope>NUCLEOTIDE SEQUENCE</scope>
    <source>
        <strain evidence="2">NBRC 101628</strain>
    </source>
</reference>
<dbReference type="GO" id="GO:0016787">
    <property type="term" value="F:hydrolase activity"/>
    <property type="evidence" value="ECO:0007669"/>
    <property type="project" value="UniProtKB-KW"/>
</dbReference>